<dbReference type="PANTHER" id="PTHR23150">
    <property type="entry name" value="SULFATASE MODIFYING FACTOR 1, 2"/>
    <property type="match status" value="1"/>
</dbReference>
<dbReference type="NCBIfam" id="TIGR04373">
    <property type="entry name" value="egtB_X_signatur"/>
    <property type="match status" value="1"/>
</dbReference>
<protein>
    <submittedName>
        <fullName evidence="6">Ergothioneine biosynthesis protein EgtB</fullName>
    </submittedName>
</protein>
<dbReference type="Proteomes" id="UP000321832">
    <property type="component" value="Unassembled WGS sequence"/>
</dbReference>
<accession>A0A5C6U3B1</accession>
<dbReference type="Gene3D" id="3.90.1580.10">
    <property type="entry name" value="paralog of FGE (formylglycine-generating enzyme)"/>
    <property type="match status" value="2"/>
</dbReference>
<keyword evidence="2" id="KW-0408">Iron</keyword>
<feature type="domain" description="DinB-like" evidence="5">
    <location>
        <begin position="31"/>
        <end position="135"/>
    </location>
</feature>
<comment type="caution">
    <text evidence="6">The sequence shown here is derived from an EMBL/GenBank/DDBJ whole genome shotgun (WGS) entry which is preliminary data.</text>
</comment>
<dbReference type="InterPro" id="IPR016187">
    <property type="entry name" value="CTDL_fold"/>
</dbReference>
<dbReference type="Pfam" id="PF12867">
    <property type="entry name" value="DinB_2"/>
    <property type="match status" value="1"/>
</dbReference>
<name>A0A5C6U3B1_9BURK</name>
<gene>
    <name evidence="6" type="primary">egtB</name>
    <name evidence="6" type="ORF">FSC37_13850</name>
</gene>
<dbReference type="AlphaFoldDB" id="A0A5C6U3B1"/>
<evidence type="ECO:0000256" key="3">
    <source>
        <dbReference type="ARBA" id="ARBA00037882"/>
    </source>
</evidence>
<evidence type="ECO:0000313" key="6">
    <source>
        <dbReference type="EMBL" id="TXC67532.1"/>
    </source>
</evidence>
<sequence length="395" mass="45448">MRRAGRELLSLALMDSRNHTLRWISAFERALATPDLAVPQQPELSPPLWELGHLGWFQERWIARNVQRQRGARGDPSQARLPSILSDADRCFDDAEVPHAARWNVELPDLAATKQYLVDTLETTLDLLDAAPEDDDDALYFFRLALFHEDLRGELFAQMSRALGFESGLIGMPPSLNARDALLFPATRWTLGCEPGGFVFDNEKWVHDVDVPEFEIDAQPVSWQQFAEFVEDGGYDRAEFWHPQGWQWLQREGRRTPRHVDQLRHGVLAQRFGKLMRVPMAQPVMHPARYEADARCRWAGRRLPSEVEWEAAAHQGASRGFHWGDVWEWTATTFRPYPGFAPGPMRDYSQSAFGTHKVLRGASFATRERVRSPKFRRFAMPERDEMFCGFRSCAL</sequence>
<comment type="pathway">
    <text evidence="3">Amino-acid biosynthesis; ergothioneine biosynthesis.</text>
</comment>
<feature type="domain" description="Sulfatase-modifying factor enzyme-like" evidence="4">
    <location>
        <begin position="198"/>
        <end position="325"/>
    </location>
</feature>
<dbReference type="PANTHER" id="PTHR23150:SF36">
    <property type="entry name" value="HERCYNINE OXYGENASE"/>
    <property type="match status" value="1"/>
</dbReference>
<keyword evidence="1" id="KW-0560">Oxidoreductase</keyword>
<evidence type="ECO:0000313" key="7">
    <source>
        <dbReference type="Proteomes" id="UP000321832"/>
    </source>
</evidence>
<evidence type="ECO:0000256" key="2">
    <source>
        <dbReference type="ARBA" id="ARBA00023004"/>
    </source>
</evidence>
<dbReference type="Pfam" id="PF03781">
    <property type="entry name" value="FGE-sulfatase"/>
    <property type="match status" value="1"/>
</dbReference>
<reference evidence="6 7" key="1">
    <citation type="submission" date="2019-08" db="EMBL/GenBank/DDBJ databases">
        <authorList>
            <person name="Khan S.A."/>
            <person name="Jeon C.O."/>
            <person name="Jeong S.E."/>
        </authorList>
    </citation>
    <scope>NUCLEOTIDE SEQUENCE [LARGE SCALE GENOMIC DNA]</scope>
    <source>
        <strain evidence="7">IMCC1728</strain>
    </source>
</reference>
<dbReference type="InterPro" id="IPR051043">
    <property type="entry name" value="Sulfatase_Mod_Factor_Kinase"/>
</dbReference>
<dbReference type="SUPFAM" id="SSF56436">
    <property type="entry name" value="C-type lectin-like"/>
    <property type="match status" value="1"/>
</dbReference>
<dbReference type="NCBIfam" id="NF041186">
    <property type="entry name" value="SenA"/>
    <property type="match status" value="1"/>
</dbReference>
<dbReference type="InterPro" id="IPR030809">
    <property type="entry name" value="EgtB_signatur"/>
</dbReference>
<evidence type="ECO:0000256" key="1">
    <source>
        <dbReference type="ARBA" id="ARBA00023002"/>
    </source>
</evidence>
<dbReference type="InterPro" id="IPR005532">
    <property type="entry name" value="SUMF_dom"/>
</dbReference>
<proteinExistence type="predicted"/>
<keyword evidence="7" id="KW-1185">Reference proteome</keyword>
<evidence type="ECO:0000259" key="4">
    <source>
        <dbReference type="Pfam" id="PF03781"/>
    </source>
</evidence>
<organism evidence="6 7">
    <name type="scientific">Piscinibacter aquaticus</name>
    <dbReference type="NCBI Taxonomy" id="392597"/>
    <lineage>
        <taxon>Bacteria</taxon>
        <taxon>Pseudomonadati</taxon>
        <taxon>Pseudomonadota</taxon>
        <taxon>Betaproteobacteria</taxon>
        <taxon>Burkholderiales</taxon>
        <taxon>Sphaerotilaceae</taxon>
        <taxon>Piscinibacter</taxon>
    </lineage>
</organism>
<dbReference type="EMBL" id="VOPW01000001">
    <property type="protein sequence ID" value="TXC67532.1"/>
    <property type="molecule type" value="Genomic_DNA"/>
</dbReference>
<evidence type="ECO:0000259" key="5">
    <source>
        <dbReference type="Pfam" id="PF12867"/>
    </source>
</evidence>
<dbReference type="InterPro" id="IPR042095">
    <property type="entry name" value="SUMF_sf"/>
</dbReference>
<dbReference type="InterPro" id="IPR024775">
    <property type="entry name" value="DinB-like"/>
</dbReference>